<dbReference type="EMBL" id="KX349290">
    <property type="protein sequence ID" value="AOO11394.1"/>
    <property type="molecule type" value="Genomic_DNA"/>
</dbReference>
<evidence type="ECO:0000313" key="6">
    <source>
        <dbReference type="EMBL" id="QBQ75909.1"/>
    </source>
</evidence>
<evidence type="ECO:0000313" key="9">
    <source>
        <dbReference type="Proteomes" id="UP000224173"/>
    </source>
</evidence>
<evidence type="ECO:0000313" key="5">
    <source>
        <dbReference type="EMBL" id="QBQ75689.1"/>
    </source>
</evidence>
<evidence type="ECO:0000313" key="2">
    <source>
        <dbReference type="EMBL" id="AOO10949.1"/>
    </source>
</evidence>
<dbReference type="EMBL" id="MK493324">
    <property type="protein sequence ID" value="QBQ75689.1"/>
    <property type="molecule type" value="Genomic_DNA"/>
</dbReference>
<dbReference type="Proteomes" id="UP000224173">
    <property type="component" value="Segment"/>
</dbReference>
<accession>A0A1D7SAR3</accession>
<gene>
    <name evidence="4" type="ORF">RW010115_140</name>
    <name evidence="1" type="ORF">RW060613_139</name>
    <name evidence="2" type="ORF">RW080711_140</name>
    <name evidence="5" type="ORF">RW220214_139</name>
    <name evidence="3" type="ORF">RW251112_139</name>
    <name evidence="6" type="ORF">RW620316_139</name>
</gene>
<dbReference type="Proteomes" id="UP000299832">
    <property type="component" value="Genome"/>
</dbReference>
<dbReference type="EMBL" id="KX349287">
    <property type="protein sequence ID" value="AOO10727.1"/>
    <property type="molecule type" value="Genomic_DNA"/>
</dbReference>
<evidence type="ECO:0000313" key="11">
    <source>
        <dbReference type="Proteomes" id="UP000301260"/>
    </source>
</evidence>
<dbReference type="Proteomes" id="UP000223306">
    <property type="component" value="Segment"/>
</dbReference>
<evidence type="ECO:0000313" key="10">
    <source>
        <dbReference type="Proteomes" id="UP000299832"/>
    </source>
</evidence>
<reference evidence="7 8" key="1">
    <citation type="journal article" date="2016" name="Environ. Microbiol.">
        <title>Genomic diversification of marine cyanophages into stable ecotypes.</title>
        <authorList>
            <person name="Marston M.F."/>
            <person name="Martiny J.B."/>
        </authorList>
    </citation>
    <scope>NUCLEOTIDE SEQUENCE [LARGE SCALE GENOMIC DNA]</scope>
    <source>
        <strain evidence="1">RW_06_0613</strain>
        <strain evidence="2">RW_08_0711</strain>
        <strain evidence="3">RW_25_1112</strain>
    </source>
</reference>
<proteinExistence type="predicted"/>
<evidence type="ECO:0000313" key="8">
    <source>
        <dbReference type="Proteomes" id="UP000223306"/>
    </source>
</evidence>
<dbReference type="Proteomes" id="UP000304735">
    <property type="component" value="Segment"/>
</dbReference>
<evidence type="ECO:0000313" key="3">
    <source>
        <dbReference type="EMBL" id="AOO11394.1"/>
    </source>
</evidence>
<evidence type="ECO:0000313" key="4">
    <source>
        <dbReference type="EMBL" id="QBQ75247.1"/>
    </source>
</evidence>
<organism evidence="1 9">
    <name type="scientific">Synechococcus phage S-RIM8</name>
    <dbReference type="NCBI Taxonomy" id="756278"/>
    <lineage>
        <taxon>Viruses</taxon>
        <taxon>Duplodnaviria</taxon>
        <taxon>Heunggongvirae</taxon>
        <taxon>Uroviricota</taxon>
        <taxon>Caudoviricetes</taxon>
        <taxon>Pantevenvirales</taxon>
        <taxon>Kyanoviridae</taxon>
        <taxon>Neptunevirus</taxon>
        <taxon>Neptunevirus srim18</taxon>
    </lineage>
</organism>
<dbReference type="EMBL" id="KX349288">
    <property type="protein sequence ID" value="AOO10949.1"/>
    <property type="molecule type" value="Genomic_DNA"/>
</dbReference>
<evidence type="ECO:0000313" key="1">
    <source>
        <dbReference type="EMBL" id="AOO10727.1"/>
    </source>
</evidence>
<dbReference type="Proteomes" id="UP000222384">
    <property type="component" value="Genome"/>
</dbReference>
<reference evidence="10 11" key="2">
    <citation type="submission" date="2019-02" db="EMBL/GenBank/DDBJ databases">
        <title>Diversity in Cyanophage Genomes from Southern New England Coastal Waters.</title>
        <authorList>
            <person name="Marston M.F."/>
        </authorList>
    </citation>
    <scope>NUCLEOTIDE SEQUENCE [LARGE SCALE GENOMIC DNA]</scope>
    <source>
        <strain evidence="4">RW_01_0115_WH8101</strain>
        <strain evidence="5">RW_22_0214</strain>
        <strain evidence="6">RW_62_0316</strain>
    </source>
</reference>
<name>A0A1D7SAR3_9CAUD</name>
<sequence>MNKTERLVPKQNYTWALIKKDFDRCHHLVLKLAEKNGGMESLNELVNDDRRVQKFCGIRSVFNENCLEMSDSEEYAVSSTAFDKGFSRYLQSNTKIAGRFYPTFRKWKKHYAKWKKEKDQQNFSVQEEPEVNDNFSGIEAIFAEAAKTPSVADEILSIKELGKQGAKSVKSPSGWEVTF</sequence>
<evidence type="ECO:0000313" key="7">
    <source>
        <dbReference type="Proteomes" id="UP000222384"/>
    </source>
</evidence>
<dbReference type="EMBL" id="MK493322">
    <property type="protein sequence ID" value="QBQ75247.1"/>
    <property type="molecule type" value="Genomic_DNA"/>
</dbReference>
<dbReference type="EMBL" id="MK493325">
    <property type="protein sequence ID" value="QBQ75909.1"/>
    <property type="molecule type" value="Genomic_DNA"/>
</dbReference>
<dbReference type="Proteomes" id="UP000301260">
    <property type="component" value="Segment"/>
</dbReference>
<protein>
    <submittedName>
        <fullName evidence="1">Uncharacterized protein</fullName>
    </submittedName>
</protein>